<organism evidence="2 3">
    <name type="scientific">Xanthoceras sorbifolium</name>
    <dbReference type="NCBI Taxonomy" id="99658"/>
    <lineage>
        <taxon>Eukaryota</taxon>
        <taxon>Viridiplantae</taxon>
        <taxon>Streptophyta</taxon>
        <taxon>Embryophyta</taxon>
        <taxon>Tracheophyta</taxon>
        <taxon>Spermatophyta</taxon>
        <taxon>Magnoliopsida</taxon>
        <taxon>eudicotyledons</taxon>
        <taxon>Gunneridae</taxon>
        <taxon>Pentapetalae</taxon>
        <taxon>rosids</taxon>
        <taxon>malvids</taxon>
        <taxon>Sapindales</taxon>
        <taxon>Sapindaceae</taxon>
        <taxon>Xanthoceroideae</taxon>
        <taxon>Xanthoceras</taxon>
    </lineage>
</organism>
<reference evidence="2 3" key="1">
    <citation type="submission" date="2021-02" db="EMBL/GenBank/DDBJ databases">
        <title>Plant Genome Project.</title>
        <authorList>
            <person name="Zhang R.-G."/>
        </authorList>
    </citation>
    <scope>NUCLEOTIDE SEQUENCE [LARGE SCALE GENOMIC DNA]</scope>
    <source>
        <tissue evidence="2">Leaves</tissue>
    </source>
</reference>
<sequence length="282" mass="31150">MYVIQLLYSKALSALEHALILTFGSPVESCQLLLSYCYVIEQQNPDTMTDMKITPDGKFLYFLLALDALLTSFRNFMCPVISVDRTHLKGRHGGTMFVAASKDGNEQFLAITLAKFIQNMWQKWFYDHYRAAESMRSQLTDVAQASFLMTAHAVDWNIFSVKCKGAAQDNRWVLSIRGSFNLNVDAAFDVASGKFGLGLVVRDSQGCLCFAAATVSCFGHVSIEVTKAMAISEGIKLAVSRDLIPLSIESDALNVVQLCNNSFTSSWLLKVPVDDLSVVLSP</sequence>
<name>A0ABQ8HU54_9ROSI</name>
<dbReference type="InterPro" id="IPR044730">
    <property type="entry name" value="RNase_H-like_dom_plant"/>
</dbReference>
<accession>A0ABQ8HU54</accession>
<dbReference type="InterPro" id="IPR052929">
    <property type="entry name" value="RNase_H-like_EbsB-rel"/>
</dbReference>
<dbReference type="Proteomes" id="UP000827721">
    <property type="component" value="Unassembled WGS sequence"/>
</dbReference>
<comment type="caution">
    <text evidence="2">The sequence shown here is derived from an EMBL/GenBank/DDBJ whole genome shotgun (WGS) entry which is preliminary data.</text>
</comment>
<dbReference type="Pfam" id="PF13456">
    <property type="entry name" value="RVT_3"/>
    <property type="match status" value="1"/>
</dbReference>
<dbReference type="SUPFAM" id="SSF53098">
    <property type="entry name" value="Ribonuclease H-like"/>
    <property type="match status" value="1"/>
</dbReference>
<dbReference type="CDD" id="cd06222">
    <property type="entry name" value="RNase_H_like"/>
    <property type="match status" value="1"/>
</dbReference>
<dbReference type="EMBL" id="JAFEMO010000007">
    <property type="protein sequence ID" value="KAH7567868.1"/>
    <property type="molecule type" value="Genomic_DNA"/>
</dbReference>
<protein>
    <recommendedName>
        <fullName evidence="1">RNase H type-1 domain-containing protein</fullName>
    </recommendedName>
</protein>
<evidence type="ECO:0000313" key="3">
    <source>
        <dbReference type="Proteomes" id="UP000827721"/>
    </source>
</evidence>
<evidence type="ECO:0000259" key="1">
    <source>
        <dbReference type="Pfam" id="PF13456"/>
    </source>
</evidence>
<feature type="domain" description="RNase H type-1" evidence="1">
    <location>
        <begin position="183"/>
        <end position="264"/>
    </location>
</feature>
<keyword evidence="3" id="KW-1185">Reference proteome</keyword>
<dbReference type="PANTHER" id="PTHR47074:SF11">
    <property type="entry name" value="REVERSE TRANSCRIPTASE-LIKE PROTEIN"/>
    <property type="match status" value="1"/>
</dbReference>
<dbReference type="InterPro" id="IPR012337">
    <property type="entry name" value="RNaseH-like_sf"/>
</dbReference>
<dbReference type="InterPro" id="IPR002156">
    <property type="entry name" value="RNaseH_domain"/>
</dbReference>
<gene>
    <name evidence="2" type="ORF">JRO89_XS07G0170800</name>
</gene>
<proteinExistence type="predicted"/>
<dbReference type="PANTHER" id="PTHR47074">
    <property type="entry name" value="BNAC02G40300D PROTEIN"/>
    <property type="match status" value="1"/>
</dbReference>
<evidence type="ECO:0000313" key="2">
    <source>
        <dbReference type="EMBL" id="KAH7567868.1"/>
    </source>
</evidence>